<name>A0ABM0M2W0_SACKO</name>
<evidence type="ECO:0000256" key="2">
    <source>
        <dbReference type="ARBA" id="ARBA00006339"/>
    </source>
</evidence>
<comment type="similarity">
    <text evidence="2 9">Belongs to the sulfotransferase 2 family.</text>
</comment>
<evidence type="ECO:0000313" key="10">
    <source>
        <dbReference type="Proteomes" id="UP000694865"/>
    </source>
</evidence>
<dbReference type="PANTHER" id="PTHR12137:SF54">
    <property type="entry name" value="CARBOHYDRATE SULFOTRANSFERASE"/>
    <property type="match status" value="1"/>
</dbReference>
<keyword evidence="5 9" id="KW-1133">Transmembrane helix</keyword>
<evidence type="ECO:0000256" key="3">
    <source>
        <dbReference type="ARBA" id="ARBA00022679"/>
    </source>
</evidence>
<keyword evidence="8 9" id="KW-0325">Glycoprotein</keyword>
<evidence type="ECO:0000256" key="7">
    <source>
        <dbReference type="ARBA" id="ARBA00023136"/>
    </source>
</evidence>
<dbReference type="Gene3D" id="3.40.50.300">
    <property type="entry name" value="P-loop containing nucleotide triphosphate hydrolases"/>
    <property type="match status" value="1"/>
</dbReference>
<evidence type="ECO:0000256" key="9">
    <source>
        <dbReference type="RuleBase" id="RU364020"/>
    </source>
</evidence>
<evidence type="ECO:0000256" key="1">
    <source>
        <dbReference type="ARBA" id="ARBA00004323"/>
    </source>
</evidence>
<comment type="subcellular location">
    <subcellularLocation>
        <location evidence="1 9">Golgi apparatus membrane</location>
        <topology evidence="1 9">Single-pass type II membrane protein</topology>
    </subcellularLocation>
</comment>
<evidence type="ECO:0000313" key="11">
    <source>
        <dbReference type="RefSeq" id="XP_006814351.1"/>
    </source>
</evidence>
<dbReference type="RefSeq" id="XP_006814351.1">
    <property type="nucleotide sequence ID" value="XM_006814288.1"/>
</dbReference>
<proteinExistence type="inferred from homology"/>
<dbReference type="PANTHER" id="PTHR12137">
    <property type="entry name" value="CARBOHYDRATE SULFOTRANSFERASE"/>
    <property type="match status" value="1"/>
</dbReference>
<reference evidence="11" key="1">
    <citation type="submission" date="2025-08" db="UniProtKB">
        <authorList>
            <consortium name="RefSeq"/>
        </authorList>
    </citation>
    <scope>IDENTIFICATION</scope>
    <source>
        <tissue evidence="11">Testes</tissue>
    </source>
</reference>
<dbReference type="Pfam" id="PF03567">
    <property type="entry name" value="Sulfotransfer_2"/>
    <property type="match status" value="1"/>
</dbReference>
<protein>
    <recommendedName>
        <fullName evidence="9">Carbohydrate sulfotransferase</fullName>
        <ecNumber evidence="9">2.8.2.-</ecNumber>
    </recommendedName>
</protein>
<dbReference type="SUPFAM" id="SSF52540">
    <property type="entry name" value="P-loop containing nucleoside triphosphate hydrolases"/>
    <property type="match status" value="1"/>
</dbReference>
<keyword evidence="10" id="KW-1185">Reference proteome</keyword>
<gene>
    <name evidence="11" type="primary">LOC102801188</name>
</gene>
<keyword evidence="3 9" id="KW-0808">Transferase</keyword>
<dbReference type="GeneID" id="102801188"/>
<evidence type="ECO:0000256" key="8">
    <source>
        <dbReference type="ARBA" id="ARBA00023180"/>
    </source>
</evidence>
<organism evidence="10 11">
    <name type="scientific">Saccoglossus kowalevskii</name>
    <name type="common">Acorn worm</name>
    <dbReference type="NCBI Taxonomy" id="10224"/>
    <lineage>
        <taxon>Eukaryota</taxon>
        <taxon>Metazoa</taxon>
        <taxon>Hemichordata</taxon>
        <taxon>Enteropneusta</taxon>
        <taxon>Harrimaniidae</taxon>
        <taxon>Saccoglossus</taxon>
    </lineage>
</organism>
<keyword evidence="9" id="KW-0119">Carbohydrate metabolism</keyword>
<evidence type="ECO:0000256" key="6">
    <source>
        <dbReference type="ARBA" id="ARBA00023034"/>
    </source>
</evidence>
<dbReference type="Proteomes" id="UP000694865">
    <property type="component" value="Unplaced"/>
</dbReference>
<dbReference type="EC" id="2.8.2.-" evidence="9"/>
<keyword evidence="6 9" id="KW-0333">Golgi apparatus</keyword>
<keyword evidence="7 9" id="KW-0472">Membrane</keyword>
<keyword evidence="9" id="KW-0735">Signal-anchor</keyword>
<dbReference type="InterPro" id="IPR027417">
    <property type="entry name" value="P-loop_NTPase"/>
</dbReference>
<evidence type="ECO:0000256" key="5">
    <source>
        <dbReference type="ARBA" id="ARBA00022989"/>
    </source>
</evidence>
<feature type="transmembrane region" description="Helical" evidence="9">
    <location>
        <begin position="7"/>
        <end position="25"/>
    </location>
</feature>
<accession>A0ABM0M2W0</accession>
<dbReference type="InterPro" id="IPR018011">
    <property type="entry name" value="Carb_sulfotrans_8-10"/>
</dbReference>
<keyword evidence="4 9" id="KW-0812">Transmembrane</keyword>
<sequence>MRSGRRETIYVAVLLCFAVFVMFYWKGSSGRHSRLFKTDKYKTYKTKNPDLDSHIALPKNTFKKSQAYNEQEYTTVNEDSVQVKSKSTYNHVEQKDTVKEDQEVPQSKNTYNPELASQERKNTVKKMCKKHNITYDDIMGTNTFGISSKHKFMINLIGKVGSTTLKHIISSLTPPNTSYIHQIPWQHMSKYKNYTKVVFYRDPLERLVSYYYYAVDYNSRAKNLYMFYLPYLEKLTDRDVSGEERPNITFSELVQIITTYGKIPRGFGANQYACSHICAYDVDFIGHLDKMKYDIPYMFDLAGISDLIKLPEQHSQTGHVKYKDTVKTLPKYLFNRIIEYYKLDYEILGFDVPKFSSFQLKS</sequence>
<evidence type="ECO:0000256" key="4">
    <source>
        <dbReference type="ARBA" id="ARBA00022692"/>
    </source>
</evidence>
<dbReference type="InterPro" id="IPR005331">
    <property type="entry name" value="Sulfotransferase"/>
</dbReference>